<protein>
    <recommendedName>
        <fullName evidence="3">HMG box domain-containing protein</fullName>
    </recommendedName>
</protein>
<accession>A0ABR2KR16</accession>
<sequence>MNETKSPSESALWDKILQHKVKYFMKNSPMTSIKEVVANTEKDYLEQKWISLIDTDKYLLTIDQYIELGNNFGPDLTAISRSRFDPKLLRNTKNSAYINFRKSMKSTMKNEDIIKKWKEMSQEEKDKFKTPIQDES</sequence>
<dbReference type="Proteomes" id="UP001470230">
    <property type="component" value="Unassembled WGS sequence"/>
</dbReference>
<dbReference type="EMBL" id="JAPFFF010000003">
    <property type="protein sequence ID" value="KAK8893488.1"/>
    <property type="molecule type" value="Genomic_DNA"/>
</dbReference>
<evidence type="ECO:0000313" key="2">
    <source>
        <dbReference type="Proteomes" id="UP001470230"/>
    </source>
</evidence>
<reference evidence="1 2" key="1">
    <citation type="submission" date="2024-04" db="EMBL/GenBank/DDBJ databases">
        <title>Tritrichomonas musculus Genome.</title>
        <authorList>
            <person name="Alves-Ferreira E."/>
            <person name="Grigg M."/>
            <person name="Lorenzi H."/>
            <person name="Galac M."/>
        </authorList>
    </citation>
    <scope>NUCLEOTIDE SEQUENCE [LARGE SCALE GENOMIC DNA]</scope>
    <source>
        <strain evidence="1 2">EAF2021</strain>
    </source>
</reference>
<gene>
    <name evidence="1" type="ORF">M9Y10_021910</name>
</gene>
<organism evidence="1 2">
    <name type="scientific">Tritrichomonas musculus</name>
    <dbReference type="NCBI Taxonomy" id="1915356"/>
    <lineage>
        <taxon>Eukaryota</taxon>
        <taxon>Metamonada</taxon>
        <taxon>Parabasalia</taxon>
        <taxon>Tritrichomonadida</taxon>
        <taxon>Tritrichomonadidae</taxon>
        <taxon>Tritrichomonas</taxon>
    </lineage>
</organism>
<keyword evidence="2" id="KW-1185">Reference proteome</keyword>
<name>A0ABR2KR16_9EUKA</name>
<dbReference type="InterPro" id="IPR036910">
    <property type="entry name" value="HMG_box_dom_sf"/>
</dbReference>
<dbReference type="CDD" id="cd00084">
    <property type="entry name" value="HMG-box_SF"/>
    <property type="match status" value="1"/>
</dbReference>
<evidence type="ECO:0008006" key="3">
    <source>
        <dbReference type="Google" id="ProtNLM"/>
    </source>
</evidence>
<evidence type="ECO:0000313" key="1">
    <source>
        <dbReference type="EMBL" id="KAK8893488.1"/>
    </source>
</evidence>
<proteinExistence type="predicted"/>
<dbReference type="SUPFAM" id="SSF47095">
    <property type="entry name" value="HMG-box"/>
    <property type="match status" value="1"/>
</dbReference>
<comment type="caution">
    <text evidence="1">The sequence shown here is derived from an EMBL/GenBank/DDBJ whole genome shotgun (WGS) entry which is preliminary data.</text>
</comment>